<evidence type="ECO:0000313" key="2">
    <source>
        <dbReference type="Proteomes" id="UP000502508"/>
    </source>
</evidence>
<reference evidence="1 2" key="2">
    <citation type="submission" date="2020-03" db="EMBL/GenBank/DDBJ databases">
        <authorList>
            <person name="Ichikawa N."/>
            <person name="Kimura A."/>
            <person name="Kitahashi Y."/>
            <person name="Uohara A."/>
        </authorList>
    </citation>
    <scope>NUCLEOTIDE SEQUENCE [LARGE SCALE GENOMIC DNA]</scope>
    <source>
        <strain evidence="1 2">NBRC 107702</strain>
    </source>
</reference>
<keyword evidence="2" id="KW-1185">Reference proteome</keyword>
<gene>
    <name evidence="1" type="ORF">Pflav_009590</name>
</gene>
<sequence length="424" mass="46406">MPRHPDTVVAPNTAFSDARGRLGSPHRPGQRMSRSELADAVNAALDRLYPGRDVTAHYVYRTWIGKIERGEHRWPSEERRAALRDVLRAVSDDDLGLFSPRRSATPISSEPATRIENLPATMPHLGGIEEELASGGPETVGAWLRELDQLTLLTPATVASGVSTRIRVYLDVLDRLQVDGARRHLAGVDAHWSEFMSWISDNTGEPDGGLWLARAHRRAAEIDAQVLGAYTLMRHSQRALADGDIRTAIRMSRRSLTHGPVPPRTHVLCLIRLAESLAASGDDDAHNVIALARRQLRRAGVDATDQIARHCDLRYVTAADARCRHLLGDTTSAASILEEVLADQTAAAVLDTGLWHVYLGECYLTADPEGAAHHGTRALRMALAVGSYRIIRAAQPLAVGLRPHRDLDIVNAFLASYRGALTGR</sequence>
<dbReference type="EMBL" id="AP022870">
    <property type="protein sequence ID" value="BCB74549.1"/>
    <property type="molecule type" value="Genomic_DNA"/>
</dbReference>
<dbReference type="Proteomes" id="UP000502508">
    <property type="component" value="Chromosome"/>
</dbReference>
<organism evidence="1 2">
    <name type="scientific">Phytohabitans flavus</name>
    <dbReference type="NCBI Taxonomy" id="1076124"/>
    <lineage>
        <taxon>Bacteria</taxon>
        <taxon>Bacillati</taxon>
        <taxon>Actinomycetota</taxon>
        <taxon>Actinomycetes</taxon>
        <taxon>Micromonosporales</taxon>
        <taxon>Micromonosporaceae</taxon>
    </lineage>
</organism>
<accession>A0A6F8XL87</accession>
<name>A0A6F8XL87_9ACTN</name>
<reference evidence="1 2" key="1">
    <citation type="submission" date="2020-03" db="EMBL/GenBank/DDBJ databases">
        <title>Whole genome shotgun sequence of Phytohabitans flavus NBRC 107702.</title>
        <authorList>
            <person name="Komaki H."/>
            <person name="Tamura T."/>
        </authorList>
    </citation>
    <scope>NUCLEOTIDE SEQUENCE [LARGE SCALE GENOMIC DNA]</scope>
    <source>
        <strain evidence="1 2">NBRC 107702</strain>
    </source>
</reference>
<protein>
    <submittedName>
        <fullName evidence="1">Uncharacterized protein</fullName>
    </submittedName>
</protein>
<dbReference type="RefSeq" id="WP_173033965.1">
    <property type="nucleotide sequence ID" value="NZ_AP022870.1"/>
</dbReference>
<dbReference type="KEGG" id="pfla:Pflav_009590"/>
<dbReference type="AlphaFoldDB" id="A0A6F8XL87"/>
<proteinExistence type="predicted"/>
<evidence type="ECO:0000313" key="1">
    <source>
        <dbReference type="EMBL" id="BCB74549.1"/>
    </source>
</evidence>